<feature type="non-terminal residue" evidence="1">
    <location>
        <position position="225"/>
    </location>
</feature>
<dbReference type="EMBL" id="OB717466">
    <property type="protein sequence ID" value="CAD7239167.1"/>
    <property type="molecule type" value="Genomic_DNA"/>
</dbReference>
<gene>
    <name evidence="1" type="ORF">CTOB1V02_LOCUS16982</name>
</gene>
<dbReference type="GO" id="GO:0016020">
    <property type="term" value="C:membrane"/>
    <property type="evidence" value="ECO:0007669"/>
    <property type="project" value="InterPro"/>
</dbReference>
<dbReference type="GO" id="GO:0015833">
    <property type="term" value="P:peptide transport"/>
    <property type="evidence" value="ECO:0007669"/>
    <property type="project" value="InterPro"/>
</dbReference>
<sequence>MLTCYAAFVAAWMILSPHKWGRWSVLGSSIIVFITWFQVQLDVMINEWFGVFYDSIQKALAAPNSITAESYYLQLLTFGKIALVAVTLAVFTRFFVSHFVFRWRTAINNHYMSLWTRVRHIEGASQRVQEDTMRFASIMEGLGVSLIDSVMTLIAFLPILWGLSVHVKELPIIGEVSQALVFVAIIWSVFGTALLALAGIKLPGLEFKNQRVEAAYRKELVYGED</sequence>
<dbReference type="GO" id="GO:1904680">
    <property type="term" value="F:peptide transmembrane transporter activity"/>
    <property type="evidence" value="ECO:0007669"/>
    <property type="project" value="InterPro"/>
</dbReference>
<dbReference type="OrthoDB" id="10267956at2759"/>
<evidence type="ECO:0000313" key="1">
    <source>
        <dbReference type="EMBL" id="CAD7239167.1"/>
    </source>
</evidence>
<dbReference type="AlphaFoldDB" id="A0A7R8X3L3"/>
<proteinExistence type="predicted"/>
<reference evidence="1" key="1">
    <citation type="submission" date="2020-11" db="EMBL/GenBank/DDBJ databases">
        <authorList>
            <person name="Tran Van P."/>
        </authorList>
    </citation>
    <scope>NUCLEOTIDE SEQUENCE</scope>
</reference>
<organism evidence="1">
    <name type="scientific">Cyprideis torosa</name>
    <dbReference type="NCBI Taxonomy" id="163714"/>
    <lineage>
        <taxon>Eukaryota</taxon>
        <taxon>Metazoa</taxon>
        <taxon>Ecdysozoa</taxon>
        <taxon>Arthropoda</taxon>
        <taxon>Crustacea</taxon>
        <taxon>Oligostraca</taxon>
        <taxon>Ostracoda</taxon>
        <taxon>Podocopa</taxon>
        <taxon>Podocopida</taxon>
        <taxon>Cytherocopina</taxon>
        <taxon>Cytheroidea</taxon>
        <taxon>Cytherideidae</taxon>
        <taxon>Cyprideis</taxon>
    </lineage>
</organism>
<accession>A0A7R8X3L3</accession>
<name>A0A7R8X3L3_9CRUS</name>
<dbReference type="Pfam" id="PF05992">
    <property type="entry name" value="SbmA_BacA"/>
    <property type="match status" value="1"/>
</dbReference>
<dbReference type="InterPro" id="IPR009248">
    <property type="entry name" value="SbmA_BacA"/>
</dbReference>
<protein>
    <submittedName>
        <fullName evidence="1">Uncharacterized protein</fullName>
    </submittedName>
</protein>